<dbReference type="PRINTS" id="PR00813">
    <property type="entry name" value="BCTERIALGSPG"/>
</dbReference>
<sequence>MHLRKHMRQRAFTLLELLITMSLISILTAIALPQYSHYRKKVFDMRAQSDLKNAALAEESYFLDNEKYLACENEGCLQMQGLSRISKGVQIKMLLSELGFQGEASHPKGSGKVFKWDSEKGGLIMD</sequence>
<organism evidence="3 4">
    <name type="scientific">SAR324 cluster bacterium</name>
    <dbReference type="NCBI Taxonomy" id="2024889"/>
    <lineage>
        <taxon>Bacteria</taxon>
        <taxon>Deltaproteobacteria</taxon>
        <taxon>SAR324 cluster</taxon>
    </lineage>
</organism>
<dbReference type="InterPro" id="IPR045584">
    <property type="entry name" value="Pilin-like"/>
</dbReference>
<dbReference type="SUPFAM" id="SSF54523">
    <property type="entry name" value="Pili subunits"/>
    <property type="match status" value="1"/>
</dbReference>
<dbReference type="InterPro" id="IPR012902">
    <property type="entry name" value="N_methyl_site"/>
</dbReference>
<reference evidence="3 4" key="1">
    <citation type="journal article" date="2020" name="Biotechnol. Biofuels">
        <title>New insights from the biogas microbiome by comprehensive genome-resolved metagenomics of nearly 1600 species originating from multiple anaerobic digesters.</title>
        <authorList>
            <person name="Campanaro S."/>
            <person name="Treu L."/>
            <person name="Rodriguez-R L.M."/>
            <person name="Kovalovszki A."/>
            <person name="Ziels R.M."/>
            <person name="Maus I."/>
            <person name="Zhu X."/>
            <person name="Kougias P.G."/>
            <person name="Basile A."/>
            <person name="Luo G."/>
            <person name="Schluter A."/>
            <person name="Konstantinidis K.T."/>
            <person name="Angelidaki I."/>
        </authorList>
    </citation>
    <scope>NUCLEOTIDE SEQUENCE [LARGE SCALE GENOMIC DNA]</scope>
    <source>
        <strain evidence="3">AS27yjCOA_65</strain>
    </source>
</reference>
<keyword evidence="2" id="KW-0472">Membrane</keyword>
<gene>
    <name evidence="3" type="ORF">GYA55_06945</name>
</gene>
<keyword evidence="1" id="KW-0488">Methylation</keyword>
<accession>A0A7X9IK76</accession>
<dbReference type="Proteomes" id="UP000524246">
    <property type="component" value="Unassembled WGS sequence"/>
</dbReference>
<evidence type="ECO:0000256" key="2">
    <source>
        <dbReference type="SAM" id="Phobius"/>
    </source>
</evidence>
<dbReference type="GO" id="GO:0015627">
    <property type="term" value="C:type II protein secretion system complex"/>
    <property type="evidence" value="ECO:0007669"/>
    <property type="project" value="InterPro"/>
</dbReference>
<protein>
    <submittedName>
        <fullName evidence="3">Prepilin-type N-terminal cleavage/methylation domain-containing protein</fullName>
    </submittedName>
</protein>
<evidence type="ECO:0000313" key="4">
    <source>
        <dbReference type="Proteomes" id="UP000524246"/>
    </source>
</evidence>
<feature type="transmembrane region" description="Helical" evidence="2">
    <location>
        <begin position="12"/>
        <end position="32"/>
    </location>
</feature>
<dbReference type="AlphaFoldDB" id="A0A7X9IK76"/>
<evidence type="ECO:0000313" key="3">
    <source>
        <dbReference type="EMBL" id="NMC62892.1"/>
    </source>
</evidence>
<proteinExistence type="predicted"/>
<dbReference type="NCBIfam" id="TIGR02532">
    <property type="entry name" value="IV_pilin_GFxxxE"/>
    <property type="match status" value="1"/>
</dbReference>
<name>A0A7X9IK76_9DELT</name>
<evidence type="ECO:0000256" key="1">
    <source>
        <dbReference type="ARBA" id="ARBA00022481"/>
    </source>
</evidence>
<dbReference type="InterPro" id="IPR000983">
    <property type="entry name" value="Bac_GSPG_pilin"/>
</dbReference>
<dbReference type="GO" id="GO:0015628">
    <property type="term" value="P:protein secretion by the type II secretion system"/>
    <property type="evidence" value="ECO:0007669"/>
    <property type="project" value="InterPro"/>
</dbReference>
<dbReference type="Pfam" id="PF07963">
    <property type="entry name" value="N_methyl"/>
    <property type="match status" value="1"/>
</dbReference>
<keyword evidence="2" id="KW-1133">Transmembrane helix</keyword>
<comment type="caution">
    <text evidence="3">The sequence shown here is derived from an EMBL/GenBank/DDBJ whole genome shotgun (WGS) entry which is preliminary data.</text>
</comment>
<keyword evidence="2" id="KW-0812">Transmembrane</keyword>
<dbReference type="EMBL" id="JAAZON010000304">
    <property type="protein sequence ID" value="NMC62892.1"/>
    <property type="molecule type" value="Genomic_DNA"/>
</dbReference>
<dbReference type="Gene3D" id="3.30.700.10">
    <property type="entry name" value="Glycoprotein, Type 4 Pilin"/>
    <property type="match status" value="1"/>
</dbReference>